<accession>A0A2R5F7T6</accession>
<name>A0A2R5F7T6_9PROT</name>
<reference evidence="1 2" key="1">
    <citation type="journal article" date="2018" name="Environ. Microbiol.">
        <title>Isolation and genomic characterization of Novimethylophilus kurashikiensis gen. nov. sp. nov., a new lanthanide-dependent methylotrophic species of Methylophilaceae.</title>
        <authorList>
            <person name="Lv H."/>
            <person name="Sahin N."/>
            <person name="Tani A."/>
        </authorList>
    </citation>
    <scope>NUCLEOTIDE SEQUENCE [LARGE SCALE GENOMIC DNA]</scope>
    <source>
        <strain evidence="1 2">La2-4</strain>
    </source>
</reference>
<protein>
    <submittedName>
        <fullName evidence="1">Uncharacterized protein</fullName>
    </submittedName>
</protein>
<keyword evidence="2" id="KW-1185">Reference proteome</keyword>
<organism evidence="1 2">
    <name type="scientific">Novimethylophilus kurashikiensis</name>
    <dbReference type="NCBI Taxonomy" id="1825523"/>
    <lineage>
        <taxon>Bacteria</taxon>
        <taxon>Pseudomonadati</taxon>
        <taxon>Pseudomonadota</taxon>
        <taxon>Betaproteobacteria</taxon>
        <taxon>Nitrosomonadales</taxon>
        <taxon>Methylophilaceae</taxon>
        <taxon>Novimethylophilus</taxon>
    </lineage>
</organism>
<dbReference type="Proteomes" id="UP000245081">
    <property type="component" value="Unassembled WGS sequence"/>
</dbReference>
<comment type="caution">
    <text evidence="1">The sequence shown here is derived from an EMBL/GenBank/DDBJ whole genome shotgun (WGS) entry which is preliminary data.</text>
</comment>
<gene>
    <name evidence="1" type="ORF">NMK_1892</name>
</gene>
<sequence>MYPIHLIPSLKAAGFKITNEPDLVDRLSEAKDWQAALVTLLRHGERIGIEVTRNPLAGASVSAIAHQFHLSPTVESELNAVLH</sequence>
<dbReference type="EMBL" id="BDOQ01000007">
    <property type="protein sequence ID" value="GBG14302.1"/>
    <property type="molecule type" value="Genomic_DNA"/>
</dbReference>
<evidence type="ECO:0000313" key="2">
    <source>
        <dbReference type="Proteomes" id="UP000245081"/>
    </source>
</evidence>
<evidence type="ECO:0000313" key="1">
    <source>
        <dbReference type="EMBL" id="GBG14302.1"/>
    </source>
</evidence>
<dbReference type="RefSeq" id="WP_109015501.1">
    <property type="nucleotide sequence ID" value="NZ_BDOQ01000007.1"/>
</dbReference>
<proteinExistence type="predicted"/>
<dbReference type="AlphaFoldDB" id="A0A2R5F7T6"/>